<dbReference type="RefSeq" id="XP_022293621.1">
    <property type="nucleotide sequence ID" value="XM_022437913.1"/>
</dbReference>
<dbReference type="SUPFAM" id="SSF52540">
    <property type="entry name" value="P-loop containing nucleoside triphosphate hydrolases"/>
    <property type="match status" value="1"/>
</dbReference>
<dbReference type="KEGG" id="cvn:111104129"/>
<evidence type="ECO:0000313" key="4">
    <source>
        <dbReference type="RefSeq" id="XP_022293621.1"/>
    </source>
</evidence>
<evidence type="ECO:0000313" key="3">
    <source>
        <dbReference type="Proteomes" id="UP000694844"/>
    </source>
</evidence>
<feature type="domain" description="Novel STAND NTPase 3" evidence="2">
    <location>
        <begin position="266"/>
        <end position="421"/>
    </location>
</feature>
<gene>
    <name evidence="4" type="primary">LOC111104129</name>
</gene>
<evidence type="ECO:0000259" key="2">
    <source>
        <dbReference type="Pfam" id="PF20720"/>
    </source>
</evidence>
<keyword evidence="3" id="KW-1185">Reference proteome</keyword>
<dbReference type="AlphaFoldDB" id="A0A8B8ARC9"/>
<keyword evidence="1" id="KW-0812">Transmembrane</keyword>
<organism evidence="3 4">
    <name type="scientific">Crassostrea virginica</name>
    <name type="common">Eastern oyster</name>
    <dbReference type="NCBI Taxonomy" id="6565"/>
    <lineage>
        <taxon>Eukaryota</taxon>
        <taxon>Metazoa</taxon>
        <taxon>Spiralia</taxon>
        <taxon>Lophotrochozoa</taxon>
        <taxon>Mollusca</taxon>
        <taxon>Bivalvia</taxon>
        <taxon>Autobranchia</taxon>
        <taxon>Pteriomorphia</taxon>
        <taxon>Ostreida</taxon>
        <taxon>Ostreoidea</taxon>
        <taxon>Ostreidae</taxon>
        <taxon>Crassostrea</taxon>
    </lineage>
</organism>
<dbReference type="OrthoDB" id="6152491at2759"/>
<feature type="transmembrane region" description="Helical" evidence="1">
    <location>
        <begin position="12"/>
        <end position="29"/>
    </location>
</feature>
<reference evidence="4" key="1">
    <citation type="submission" date="2025-08" db="UniProtKB">
        <authorList>
            <consortium name="RefSeq"/>
        </authorList>
    </citation>
    <scope>IDENTIFICATION</scope>
    <source>
        <tissue evidence="4">Whole sample</tissue>
    </source>
</reference>
<dbReference type="InterPro" id="IPR027417">
    <property type="entry name" value="P-loop_NTPase"/>
</dbReference>
<dbReference type="SUPFAM" id="SSF48403">
    <property type="entry name" value="Ankyrin repeat"/>
    <property type="match status" value="1"/>
</dbReference>
<keyword evidence="1" id="KW-0472">Membrane</keyword>
<protein>
    <submittedName>
        <fullName evidence="4">Uncharacterized protein LOC111104129 isoform X1</fullName>
    </submittedName>
</protein>
<dbReference type="GeneID" id="111104129"/>
<dbReference type="InterPro" id="IPR036770">
    <property type="entry name" value="Ankyrin_rpt-contain_sf"/>
</dbReference>
<feature type="transmembrane region" description="Helical" evidence="1">
    <location>
        <begin position="194"/>
        <end position="215"/>
    </location>
</feature>
<proteinExistence type="predicted"/>
<dbReference type="Gene3D" id="1.25.40.20">
    <property type="entry name" value="Ankyrin repeat-containing domain"/>
    <property type="match status" value="1"/>
</dbReference>
<dbReference type="Proteomes" id="UP000694844">
    <property type="component" value="Chromosome 7"/>
</dbReference>
<accession>A0A8B8ARC9</accession>
<name>A0A8B8ARC9_CRAVI</name>
<dbReference type="InterPro" id="IPR049050">
    <property type="entry name" value="nSTAND3"/>
</dbReference>
<sequence>MTSCFFYIIPELTMNISVYLFILLQISLWCTSQQKSCLQSLKSKTAVERCPYSKDEWDRAAQKKNCENLASRQTCTPPDNFKYHCVINSYRNETVEVCAPAKIILGHCTEFNDKGGIIQMQRRSPCNNSGFPKCEIFYKSSDAYKFQDCYMLVQKTHRNTSTSVKTETSTTDVDNKADVSAIPEETESGDLSTVTIVIISIPLLALIVGVFLLIYKKRERERLEDLEEQIPLFNFKEKFDLKKQRRKNIDKSKAYLIQNETIDQYFVETQAYGKGREVFYKYGIVIWTGPPGCGKTQTAIHLILKQIGTCEFRRISSPHELSYVENDKETLILLDNIFFQQDMDLVKIWWNKLGSLHKRCFESSGNESAFSRVRLVITARENVIERACTFMGNTTPILNDNHRINANILTGMEKDKIFFNQQSFAKVNNFQNPDVSEDFLKKIKESEGPIGFPLCAHLYLFSDEYKNSGVKFFSQPIEYLKLQIEEEIKKDKTNRTKSLFIVLFFREWQTKMANPQRIQINDANECRQLLENVGAGMVRNMAPLNFGELENEAQRLVGGFLKEENDGMYTFIHDSVYEAVGAFLCETYVTETAMFFPIDIIQTQKYANTTEKQQDVLVTRLISEAIDNQNISKVFACRLFQQPWPGFTRLFLSKVEQFNRKKLRKFFTVVNSSSPVKLPCLFWTSFYNLTKLTEKFYLIISKSDINPDYQLYLSLYGERCAGNESLLNSIDSTLHGNLEELKRRVLCFGQKEDKPILHLVISSERSDEFAASIVEKLLHDEIPVDIRNKRNLTPLMSAVNQRQQRTKVITKLIEHSSKLTCKDWNDSNVFHHCLGSSNDDETCAGYLNILLTMNDAKSCLLQCNFTGDIPLSIAAMETKNSRICSILSLLKHGSKSMITTINDDGRSPLQLCIRSLKGRSAYIELECCVRVILLLLYGGSPDNKSDKNDIAIEECEFDPVKDILSNPKDGKVMTNALDSILKKLKESNAISETMLTFSEEISLDIQNRIIEATKILKSGRIDGEI</sequence>
<dbReference type="Pfam" id="PF20720">
    <property type="entry name" value="nSTAND3"/>
    <property type="match status" value="1"/>
</dbReference>
<evidence type="ECO:0000256" key="1">
    <source>
        <dbReference type="SAM" id="Phobius"/>
    </source>
</evidence>
<keyword evidence="1" id="KW-1133">Transmembrane helix</keyword>